<keyword evidence="2" id="KW-1185">Reference proteome</keyword>
<evidence type="ECO:0000313" key="1">
    <source>
        <dbReference type="EMBL" id="KPI92378.1"/>
    </source>
</evidence>
<reference evidence="1 2" key="1">
    <citation type="journal article" date="2015" name="Nat. Commun.">
        <title>Outbred genome sequencing and CRISPR/Cas9 gene editing in butterflies.</title>
        <authorList>
            <person name="Li X."/>
            <person name="Fan D."/>
            <person name="Zhang W."/>
            <person name="Liu G."/>
            <person name="Zhang L."/>
            <person name="Zhao L."/>
            <person name="Fang X."/>
            <person name="Chen L."/>
            <person name="Dong Y."/>
            <person name="Chen Y."/>
            <person name="Ding Y."/>
            <person name="Zhao R."/>
            <person name="Feng M."/>
            <person name="Zhu Y."/>
            <person name="Feng Y."/>
            <person name="Jiang X."/>
            <person name="Zhu D."/>
            <person name="Xiang H."/>
            <person name="Feng X."/>
            <person name="Li S."/>
            <person name="Wang J."/>
            <person name="Zhang G."/>
            <person name="Kronforst M.R."/>
            <person name="Wang W."/>
        </authorList>
    </citation>
    <scope>NUCLEOTIDE SEQUENCE [LARGE SCALE GENOMIC DNA]</scope>
    <source>
        <strain evidence="1">Ya'a_city_454_Px</strain>
        <tissue evidence="1">Whole body</tissue>
    </source>
</reference>
<evidence type="ECO:0000313" key="2">
    <source>
        <dbReference type="Proteomes" id="UP000053268"/>
    </source>
</evidence>
<gene>
    <name evidence="1" type="ORF">RR46_13599</name>
</gene>
<dbReference type="Proteomes" id="UP000053268">
    <property type="component" value="Unassembled WGS sequence"/>
</dbReference>
<sequence length="69" mass="7784">MVANLRCYWHQPKTAPQNYVSTKYQFKYPRAGAHFGQRLIQAIQRGNAASLLGTLTCEPNDLGSIFDII</sequence>
<dbReference type="AlphaFoldDB" id="A0A194PH53"/>
<organism evidence="1 2">
    <name type="scientific">Papilio xuthus</name>
    <name type="common">Asian swallowtail butterfly</name>
    <dbReference type="NCBI Taxonomy" id="66420"/>
    <lineage>
        <taxon>Eukaryota</taxon>
        <taxon>Metazoa</taxon>
        <taxon>Ecdysozoa</taxon>
        <taxon>Arthropoda</taxon>
        <taxon>Hexapoda</taxon>
        <taxon>Insecta</taxon>
        <taxon>Pterygota</taxon>
        <taxon>Neoptera</taxon>
        <taxon>Endopterygota</taxon>
        <taxon>Lepidoptera</taxon>
        <taxon>Glossata</taxon>
        <taxon>Ditrysia</taxon>
        <taxon>Papilionoidea</taxon>
        <taxon>Papilionidae</taxon>
        <taxon>Papilioninae</taxon>
        <taxon>Papilio</taxon>
    </lineage>
</organism>
<protein>
    <submittedName>
        <fullName evidence="1">Uncharacterized protein</fullName>
    </submittedName>
</protein>
<proteinExistence type="predicted"/>
<dbReference type="EMBL" id="KQ459604">
    <property type="protein sequence ID" value="KPI92378.1"/>
    <property type="molecule type" value="Genomic_DNA"/>
</dbReference>
<accession>A0A194PH53</accession>
<name>A0A194PH53_PAPXU</name>